<accession>A0A2S9I8G0</accession>
<comment type="caution">
    <text evidence="2">The sequence shown here is derived from an EMBL/GenBank/DDBJ whole genome shotgun (WGS) entry which is preliminary data.</text>
</comment>
<organism evidence="2 3">
    <name type="scientific">Pantoea coffeiphila</name>
    <dbReference type="NCBI Taxonomy" id="1465635"/>
    <lineage>
        <taxon>Bacteria</taxon>
        <taxon>Pseudomonadati</taxon>
        <taxon>Pseudomonadota</taxon>
        <taxon>Gammaproteobacteria</taxon>
        <taxon>Enterobacterales</taxon>
        <taxon>Erwiniaceae</taxon>
        <taxon>Pantoea</taxon>
    </lineage>
</organism>
<feature type="compositionally biased region" description="Basic and acidic residues" evidence="1">
    <location>
        <begin position="361"/>
        <end position="370"/>
    </location>
</feature>
<reference evidence="2 3" key="1">
    <citation type="submission" date="2017-10" db="EMBL/GenBank/DDBJ databases">
        <title>Draft genome of two endophytic bacteria isolated from 'guarana' Paullinia cupana (Mart.) Ducke.</title>
        <authorList>
            <person name="Siqueira K.A."/>
            <person name="Liotti R.G."/>
            <person name="Mendes T.A."/>
            <person name="Soares M.A."/>
        </authorList>
    </citation>
    <scope>NUCLEOTIDE SEQUENCE [LARGE SCALE GENOMIC DNA]</scope>
    <source>
        <strain evidence="2 3">342</strain>
    </source>
</reference>
<dbReference type="Gene3D" id="3.90.320.10">
    <property type="match status" value="1"/>
</dbReference>
<dbReference type="OrthoDB" id="256590at2"/>
<name>A0A2S9I8G0_9GAMM</name>
<gene>
    <name evidence="2" type="ORF">CQW29_18600</name>
</gene>
<evidence type="ECO:0000256" key="1">
    <source>
        <dbReference type="SAM" id="MobiDB-lite"/>
    </source>
</evidence>
<dbReference type="GO" id="GO:0051908">
    <property type="term" value="F:double-stranded DNA 5'-3' DNA exonuclease activity"/>
    <property type="evidence" value="ECO:0007669"/>
    <property type="project" value="InterPro"/>
</dbReference>
<dbReference type="InterPro" id="IPR010584">
    <property type="entry name" value="ExoDNase_VIII"/>
</dbReference>
<feature type="compositionally biased region" description="Low complexity" evidence="1">
    <location>
        <begin position="101"/>
        <end position="110"/>
    </location>
</feature>
<evidence type="ECO:0000313" key="3">
    <source>
        <dbReference type="Proteomes" id="UP000239181"/>
    </source>
</evidence>
<dbReference type="InterPro" id="IPR011604">
    <property type="entry name" value="PDDEXK-like_dom_sf"/>
</dbReference>
<feature type="region of interest" description="Disordered" evidence="1">
    <location>
        <begin position="89"/>
        <end position="115"/>
    </location>
</feature>
<feature type="region of interest" description="Disordered" evidence="1">
    <location>
        <begin position="361"/>
        <end position="380"/>
    </location>
</feature>
<proteinExistence type="predicted"/>
<dbReference type="Proteomes" id="UP000239181">
    <property type="component" value="Unassembled WGS sequence"/>
</dbReference>
<evidence type="ECO:0000313" key="2">
    <source>
        <dbReference type="EMBL" id="PRD14014.1"/>
    </source>
</evidence>
<dbReference type="EMBL" id="PDET01000014">
    <property type="protein sequence ID" value="PRD14014.1"/>
    <property type="molecule type" value="Genomic_DNA"/>
</dbReference>
<dbReference type="AlphaFoldDB" id="A0A2S9I8G0"/>
<sequence>MEYAYHIKAKKKSGDKDAFIWFSASSDNAAVNKYNYLMDESGLNPDNYFKPLRTDLPVVDDLPAEGEFDTTWCDKYQLEGDNGTTWFLKSPNEQPEPTPSVPENVPPVSSGSHRENFGKLSTEVRVLAVMRHGFKVIDQLLTKEEIDTLLTIAMDTDNPDFRYEQDFLQAVRLPAFSHMSTPRFASVIAGIARQCPKGSKFGTLSGIREFTNNLLNRHSSSADPERFKITIALLVMGVDPMHAKAADVRNAKELVSLREPAWVAWYGDLSLIPGIENFEELELYEITLGGMKNLKLIHDDIARAKFIRDRFLGHPMLPLYTAEKVEDTRDNADDSPPMQTVDTEHTAVTAGVEHIDEEKLPDTVETEKSPDTVCFSSPNQDVSPDLTDLKKVFDRSPLAHLAQPVTLGEPGEPGEPEGVQRCTSTWPGCFEPGRYADLPNEVYHAANGISSTMLKDARISLLWYHCRHVAKTIVKEESKALSSGSLVHVLALQPEMLEAEFNIEPILPEGALTTSASLKTAIEAWNTSLPPGVSTEDIQARIIAWNESQRQPFPLGADVTETGMLYGMLPPEFQTIPAEQKHTGAALKAAIKQYNATLPPLLKTSGSREELLSTLEAIEPQFVLAERQRPQPEKTSGNKEDLIATVKRIRPDAVIADELIAAWKGCEDGRTLVTQAQMRNAKSLQAALFAHPSAGPLLKHANRENEVSYFGIDEDTGLEIRVRPDAEITLGNLRIGMDLKTISMWNIKQEGLRAKLHREIIERDYHLSAAMYSDVAQFDQFFWIFINTDPDYNWIAIIEASSDLLELGRLEYRKALRDIDAAYASDCWPAPVTEEYTDELTDYDFRRLETLRKAEGELQ</sequence>
<keyword evidence="3" id="KW-1185">Reference proteome</keyword>
<dbReference type="RefSeq" id="WP_105594233.1">
    <property type="nucleotide sequence ID" value="NZ_PDET01000014.1"/>
</dbReference>
<protein>
    <submittedName>
        <fullName evidence="2">Exodeoxyribonuclease VIII</fullName>
    </submittedName>
</protein>
<dbReference type="Pfam" id="PF06630">
    <property type="entry name" value="Exonuc_VIII"/>
    <property type="match status" value="1"/>
</dbReference>